<organism evidence="1 2">
    <name type="scientific">Cichorium intybus</name>
    <name type="common">Chicory</name>
    <dbReference type="NCBI Taxonomy" id="13427"/>
    <lineage>
        <taxon>Eukaryota</taxon>
        <taxon>Viridiplantae</taxon>
        <taxon>Streptophyta</taxon>
        <taxon>Embryophyta</taxon>
        <taxon>Tracheophyta</taxon>
        <taxon>Spermatophyta</taxon>
        <taxon>Magnoliopsida</taxon>
        <taxon>eudicotyledons</taxon>
        <taxon>Gunneridae</taxon>
        <taxon>Pentapetalae</taxon>
        <taxon>asterids</taxon>
        <taxon>campanulids</taxon>
        <taxon>Asterales</taxon>
        <taxon>Asteraceae</taxon>
        <taxon>Cichorioideae</taxon>
        <taxon>Cichorieae</taxon>
        <taxon>Cichoriinae</taxon>
        <taxon>Cichorium</taxon>
    </lineage>
</organism>
<accession>A0ACB9GFL8</accession>
<dbReference type="EMBL" id="CM042010">
    <property type="protein sequence ID" value="KAI3781848.1"/>
    <property type="molecule type" value="Genomic_DNA"/>
</dbReference>
<reference evidence="1 2" key="2">
    <citation type="journal article" date="2022" name="Mol. Ecol. Resour.">
        <title>The genomes of chicory, endive, great burdock and yacon provide insights into Asteraceae paleo-polyploidization history and plant inulin production.</title>
        <authorList>
            <person name="Fan W."/>
            <person name="Wang S."/>
            <person name="Wang H."/>
            <person name="Wang A."/>
            <person name="Jiang F."/>
            <person name="Liu H."/>
            <person name="Zhao H."/>
            <person name="Xu D."/>
            <person name="Zhang Y."/>
        </authorList>
    </citation>
    <scope>NUCLEOTIDE SEQUENCE [LARGE SCALE GENOMIC DNA]</scope>
    <source>
        <strain evidence="2">cv. Punajuju</strain>
        <tissue evidence="1">Leaves</tissue>
    </source>
</reference>
<reference evidence="2" key="1">
    <citation type="journal article" date="2022" name="Mol. Ecol. Resour.">
        <title>The genomes of chicory, endive, great burdock and yacon provide insights into Asteraceae palaeo-polyploidization history and plant inulin production.</title>
        <authorList>
            <person name="Fan W."/>
            <person name="Wang S."/>
            <person name="Wang H."/>
            <person name="Wang A."/>
            <person name="Jiang F."/>
            <person name="Liu H."/>
            <person name="Zhao H."/>
            <person name="Xu D."/>
            <person name="Zhang Y."/>
        </authorList>
    </citation>
    <scope>NUCLEOTIDE SEQUENCE [LARGE SCALE GENOMIC DNA]</scope>
    <source>
        <strain evidence="2">cv. Punajuju</strain>
    </source>
</reference>
<evidence type="ECO:0000313" key="2">
    <source>
        <dbReference type="Proteomes" id="UP001055811"/>
    </source>
</evidence>
<proteinExistence type="predicted"/>
<comment type="caution">
    <text evidence="1">The sequence shown here is derived from an EMBL/GenBank/DDBJ whole genome shotgun (WGS) entry which is preliminary data.</text>
</comment>
<gene>
    <name evidence="1" type="ORF">L2E82_11874</name>
</gene>
<sequence length="117" mass="13337">MIPTLPSLPHFLLSLTVRMFPIRGLGRSFFPIGSLQPYIASTHTGGFISLTPASLCVQECDGSISIDEGNAAIRDHHQYDRQKYSVYHPQCYSWLYLKRCNFGFYQPRCGEKPPSYF</sequence>
<evidence type="ECO:0000313" key="1">
    <source>
        <dbReference type="EMBL" id="KAI3781848.1"/>
    </source>
</evidence>
<keyword evidence="2" id="KW-1185">Reference proteome</keyword>
<dbReference type="Proteomes" id="UP001055811">
    <property type="component" value="Linkage Group LG02"/>
</dbReference>
<name>A0ACB9GFL8_CICIN</name>
<protein>
    <submittedName>
        <fullName evidence="1">Uncharacterized protein</fullName>
    </submittedName>
</protein>